<sequence length="73" mass="8440">MELFDAGHMMFLRQQRQELRELQARRTETTVFSPDGLVSATVDERGHLTGLWLDGRIYRSPDSRVFSAKVIES</sequence>
<dbReference type="RefSeq" id="WP_344315463.1">
    <property type="nucleotide sequence ID" value="NZ_BAAANY010000053.1"/>
</dbReference>
<proteinExistence type="predicted"/>
<organism evidence="1 2">
    <name type="scientific">Fodinicola feengrottensis</name>
    <dbReference type="NCBI Taxonomy" id="435914"/>
    <lineage>
        <taxon>Bacteria</taxon>
        <taxon>Bacillati</taxon>
        <taxon>Actinomycetota</taxon>
        <taxon>Actinomycetes</taxon>
        <taxon>Mycobacteriales</taxon>
        <taxon>Fodinicola</taxon>
    </lineage>
</organism>
<dbReference type="EMBL" id="BAAANY010000053">
    <property type="protein sequence ID" value="GAA1722345.1"/>
    <property type="molecule type" value="Genomic_DNA"/>
</dbReference>
<accession>A0ABN2JCB2</accession>
<name>A0ABN2JCB2_9ACTN</name>
<dbReference type="Proteomes" id="UP001500618">
    <property type="component" value="Unassembled WGS sequence"/>
</dbReference>
<comment type="caution">
    <text evidence="1">The sequence shown here is derived from an EMBL/GenBank/DDBJ whole genome shotgun (WGS) entry which is preliminary data.</text>
</comment>
<keyword evidence="2" id="KW-1185">Reference proteome</keyword>
<gene>
    <name evidence="1" type="ORF">GCM10009765_82900</name>
</gene>
<evidence type="ECO:0000313" key="2">
    <source>
        <dbReference type="Proteomes" id="UP001500618"/>
    </source>
</evidence>
<reference evidence="1 2" key="1">
    <citation type="journal article" date="2019" name="Int. J. Syst. Evol. Microbiol.">
        <title>The Global Catalogue of Microorganisms (GCM) 10K type strain sequencing project: providing services to taxonomists for standard genome sequencing and annotation.</title>
        <authorList>
            <consortium name="The Broad Institute Genomics Platform"/>
            <consortium name="The Broad Institute Genome Sequencing Center for Infectious Disease"/>
            <person name="Wu L."/>
            <person name="Ma J."/>
        </authorList>
    </citation>
    <scope>NUCLEOTIDE SEQUENCE [LARGE SCALE GENOMIC DNA]</scope>
    <source>
        <strain evidence="1 2">JCM 14718</strain>
    </source>
</reference>
<evidence type="ECO:0000313" key="1">
    <source>
        <dbReference type="EMBL" id="GAA1722345.1"/>
    </source>
</evidence>
<protein>
    <submittedName>
        <fullName evidence="1">Uncharacterized protein</fullName>
    </submittedName>
</protein>